<protein>
    <submittedName>
        <fullName evidence="2">Protein of unassigned function</fullName>
    </submittedName>
</protein>
<organism evidence="2 3">
    <name type="scientific">Methylobacterium oryzae CBMB20</name>
    <dbReference type="NCBI Taxonomy" id="693986"/>
    <lineage>
        <taxon>Bacteria</taxon>
        <taxon>Pseudomonadati</taxon>
        <taxon>Pseudomonadota</taxon>
        <taxon>Alphaproteobacteria</taxon>
        <taxon>Hyphomicrobiales</taxon>
        <taxon>Methylobacteriaceae</taxon>
        <taxon>Methylobacterium</taxon>
    </lineage>
</organism>
<sequence length="38" mass="3965">MPPANLWLANMYPAKAGPGSSFLNPPSADPNPRCPRGA</sequence>
<dbReference type="STRING" id="693986.MOC_5771"/>
<accession>A0A089NZX9</accession>
<evidence type="ECO:0000313" key="2">
    <source>
        <dbReference type="EMBL" id="AIQ93526.1"/>
    </source>
</evidence>
<reference evidence="2 3" key="1">
    <citation type="journal article" date="2014" name="PLoS ONE">
        <title>Genome Information of Methylobacterium oryzae, a Plant-Probiotic Methylotroph in the Phyllosphere.</title>
        <authorList>
            <person name="Kwak M.J."/>
            <person name="Jeong H."/>
            <person name="Madhaiyan M."/>
            <person name="Lee Y."/>
            <person name="Sa T.M."/>
            <person name="Oh T.K."/>
            <person name="Kim J.F."/>
        </authorList>
    </citation>
    <scope>NUCLEOTIDE SEQUENCE [LARGE SCALE GENOMIC DNA]</scope>
    <source>
        <strain evidence="2 3">CBMB20</strain>
    </source>
</reference>
<name>A0A089NZX9_9HYPH</name>
<dbReference type="HOGENOM" id="CLU_3330059_0_0_5"/>
<feature type="region of interest" description="Disordered" evidence="1">
    <location>
        <begin position="17"/>
        <end position="38"/>
    </location>
</feature>
<evidence type="ECO:0000256" key="1">
    <source>
        <dbReference type="SAM" id="MobiDB-lite"/>
    </source>
</evidence>
<feature type="compositionally biased region" description="Pro residues" evidence="1">
    <location>
        <begin position="27"/>
        <end position="38"/>
    </location>
</feature>
<gene>
    <name evidence="2" type="ORF">MOC_5771</name>
</gene>
<keyword evidence="3" id="KW-1185">Reference proteome</keyword>
<proteinExistence type="predicted"/>
<dbReference type="Proteomes" id="UP000029492">
    <property type="component" value="Chromosome"/>
</dbReference>
<dbReference type="AlphaFoldDB" id="A0A089NZX9"/>
<dbReference type="KEGG" id="mor:MOC_5771"/>
<evidence type="ECO:0000313" key="3">
    <source>
        <dbReference type="Proteomes" id="UP000029492"/>
    </source>
</evidence>
<dbReference type="EMBL" id="CP003811">
    <property type="protein sequence ID" value="AIQ93526.1"/>
    <property type="molecule type" value="Genomic_DNA"/>
</dbReference>